<accession>X1BAX2</accession>
<protein>
    <submittedName>
        <fullName evidence="1">Uncharacterized protein</fullName>
    </submittedName>
</protein>
<name>X1BAX2_9ZZZZ</name>
<dbReference type="EMBL" id="BART01019531">
    <property type="protein sequence ID" value="GAG92999.1"/>
    <property type="molecule type" value="Genomic_DNA"/>
</dbReference>
<evidence type="ECO:0000313" key="1">
    <source>
        <dbReference type="EMBL" id="GAG92999.1"/>
    </source>
</evidence>
<organism evidence="1">
    <name type="scientific">marine sediment metagenome</name>
    <dbReference type="NCBI Taxonomy" id="412755"/>
    <lineage>
        <taxon>unclassified sequences</taxon>
        <taxon>metagenomes</taxon>
        <taxon>ecological metagenomes</taxon>
    </lineage>
</organism>
<gene>
    <name evidence="1" type="ORF">S01H4_36516</name>
</gene>
<sequence length="126" mass="14458">MMDRQKGYKIYSQSKSVGMSPKDTVEFNIVFYGQKDYIFSFCTHAKLYPVHFVLIDPDSGDVLYDNAKDKYIESLGIGFDVTKSLTIKVDVVARKASEEEIEQYVGCIGLLIQYKNYSQKKVNLQM</sequence>
<feature type="non-terminal residue" evidence="1">
    <location>
        <position position="126"/>
    </location>
</feature>
<comment type="caution">
    <text evidence="1">The sequence shown here is derived from an EMBL/GenBank/DDBJ whole genome shotgun (WGS) entry which is preliminary data.</text>
</comment>
<reference evidence="1" key="1">
    <citation type="journal article" date="2014" name="Front. Microbiol.">
        <title>High frequency of phylogenetically diverse reductive dehalogenase-homologous genes in deep subseafloor sedimentary metagenomes.</title>
        <authorList>
            <person name="Kawai M."/>
            <person name="Futagami T."/>
            <person name="Toyoda A."/>
            <person name="Takaki Y."/>
            <person name="Nishi S."/>
            <person name="Hori S."/>
            <person name="Arai W."/>
            <person name="Tsubouchi T."/>
            <person name="Morono Y."/>
            <person name="Uchiyama I."/>
            <person name="Ito T."/>
            <person name="Fujiyama A."/>
            <person name="Inagaki F."/>
            <person name="Takami H."/>
        </authorList>
    </citation>
    <scope>NUCLEOTIDE SEQUENCE</scope>
    <source>
        <strain evidence="1">Expedition CK06-06</strain>
    </source>
</reference>
<proteinExistence type="predicted"/>
<dbReference type="AlphaFoldDB" id="X1BAX2"/>